<name>A0A8B7QER5_HIPAR</name>
<dbReference type="GO" id="GO:0008017">
    <property type="term" value="F:microtubule binding"/>
    <property type="evidence" value="ECO:0007669"/>
    <property type="project" value="TreeGrafter"/>
</dbReference>
<keyword evidence="7" id="KW-1185">Reference proteome</keyword>
<feature type="compositionally biased region" description="Low complexity" evidence="5">
    <location>
        <begin position="150"/>
        <end position="167"/>
    </location>
</feature>
<dbReference type="GO" id="GO:0005876">
    <property type="term" value="C:spindle microtubule"/>
    <property type="evidence" value="ECO:0007669"/>
    <property type="project" value="TreeGrafter"/>
</dbReference>
<dbReference type="GeneID" id="109375291"/>
<dbReference type="KEGG" id="hai:109375291"/>
<organism evidence="7 8">
    <name type="scientific">Hipposideros armiger</name>
    <name type="common">Great Himalayan leaf-nosed bat</name>
    <dbReference type="NCBI Taxonomy" id="186990"/>
    <lineage>
        <taxon>Eukaryota</taxon>
        <taxon>Metazoa</taxon>
        <taxon>Chordata</taxon>
        <taxon>Craniata</taxon>
        <taxon>Vertebrata</taxon>
        <taxon>Euteleostomi</taxon>
        <taxon>Mammalia</taxon>
        <taxon>Eutheria</taxon>
        <taxon>Laurasiatheria</taxon>
        <taxon>Chiroptera</taxon>
        <taxon>Yinpterochiroptera</taxon>
        <taxon>Rhinolophoidea</taxon>
        <taxon>Hipposideridae</taxon>
        <taxon>Hipposideros</taxon>
    </lineage>
</organism>
<feature type="compositionally biased region" description="Polar residues" evidence="5">
    <location>
        <begin position="195"/>
        <end position="212"/>
    </location>
</feature>
<feature type="compositionally biased region" description="Polar residues" evidence="5">
    <location>
        <begin position="242"/>
        <end position="252"/>
    </location>
</feature>
<dbReference type="CTD" id="84722"/>
<dbReference type="GO" id="GO:0000922">
    <property type="term" value="C:spindle pole"/>
    <property type="evidence" value="ECO:0007669"/>
    <property type="project" value="TreeGrafter"/>
</dbReference>
<keyword evidence="3" id="KW-0597">Phosphoprotein</keyword>
<feature type="region of interest" description="Disordered" evidence="5">
    <location>
        <begin position="111"/>
        <end position="316"/>
    </location>
</feature>
<dbReference type="Proteomes" id="UP000694851">
    <property type="component" value="Unplaced"/>
</dbReference>
<dbReference type="PANTHER" id="PTHR21584:SF1">
    <property type="entry name" value="PROLINE_SERINE-RICH COILED-COIL PROTEIN 1"/>
    <property type="match status" value="1"/>
</dbReference>
<dbReference type="InterPro" id="IPR032768">
    <property type="entry name" value="GTSE1_N"/>
</dbReference>
<feature type="compositionally biased region" description="Basic and acidic residues" evidence="5">
    <location>
        <begin position="130"/>
        <end position="142"/>
    </location>
</feature>
<feature type="region of interest" description="Disordered" evidence="5">
    <location>
        <begin position="54"/>
        <end position="78"/>
    </location>
</feature>
<evidence type="ECO:0000256" key="2">
    <source>
        <dbReference type="ARBA" id="ARBA00022490"/>
    </source>
</evidence>
<proteinExistence type="predicted"/>
<evidence type="ECO:0000256" key="4">
    <source>
        <dbReference type="ARBA" id="ARBA00023212"/>
    </source>
</evidence>
<dbReference type="AlphaFoldDB" id="A0A8B7QER5"/>
<gene>
    <name evidence="8" type="primary">PSRC1</name>
</gene>
<evidence type="ECO:0000256" key="1">
    <source>
        <dbReference type="ARBA" id="ARBA00004245"/>
    </source>
</evidence>
<evidence type="ECO:0000256" key="3">
    <source>
        <dbReference type="ARBA" id="ARBA00022553"/>
    </source>
</evidence>
<dbReference type="GO" id="GO:0007080">
    <property type="term" value="P:mitotic metaphase chromosome alignment"/>
    <property type="evidence" value="ECO:0007669"/>
    <property type="project" value="TreeGrafter"/>
</dbReference>
<dbReference type="RefSeq" id="XP_019486128.1">
    <property type="nucleotide sequence ID" value="XM_019630583.1"/>
</dbReference>
<evidence type="ECO:0000313" key="7">
    <source>
        <dbReference type="Proteomes" id="UP000694851"/>
    </source>
</evidence>
<dbReference type="OrthoDB" id="9448335at2759"/>
<accession>A0A8B7QER5</accession>
<feature type="domain" description="G2 and S phase-expressed protein 1 N-terminal" evidence="6">
    <location>
        <begin position="27"/>
        <end position="115"/>
    </location>
</feature>
<keyword evidence="2" id="KW-0963">Cytoplasm</keyword>
<evidence type="ECO:0000256" key="5">
    <source>
        <dbReference type="SAM" id="MobiDB-lite"/>
    </source>
</evidence>
<dbReference type="PANTHER" id="PTHR21584">
    <property type="entry name" value="DIFFERENTIAL DISPLAY AND ACTIVATED BY P53 DDA3 /G2 S PHASE EXPRESSED 1"/>
    <property type="match status" value="1"/>
</dbReference>
<protein>
    <submittedName>
        <fullName evidence="8">Proline/serine-rich coiled-coil protein 1 isoform X1</fullName>
    </submittedName>
</protein>
<dbReference type="InterPro" id="IPR026657">
    <property type="entry name" value="DDA3/GTSE-1"/>
</dbReference>
<comment type="subcellular location">
    <subcellularLocation>
        <location evidence="1">Cytoplasm</location>
        <location evidence="1">Cytoskeleton</location>
    </subcellularLocation>
</comment>
<sequence>MFSLQLRSKLIPAPAGWNMGDLQEDVKFIVDETLDFGGLSPSDSREEEDIAALVTSEKPLRRGLSHRSDPNAVASSPQGLRFSLGRLSPEKLEEILDEANRLAAQLEQCALQERESTGTGSGPRRVKPSPRRETFVLKDSPVRDLLPTVSSLARSTPSPSSLTPRLRSSSDKKGSARALRATSGKRPSSVKRESPTCSLFPTSKSPASSVARSTPPIRGRAGPNGRATASPPAPVRPVLAPQPSTSNSQRPSRPQGAAAKPSSRLPVPSAIPRPASRVPLTSRNIPPSKGALAPESLSTRKGLPRPSTSGHRVPVSQRPNLSVIGATHSNLQPPRKVAVAGPTSGIADSPLRRAPLTVAHVGTEPATLVLSARRANQLNQPVTSLCEF</sequence>
<evidence type="ECO:0000259" key="6">
    <source>
        <dbReference type="Pfam" id="PF15259"/>
    </source>
</evidence>
<keyword evidence="4" id="KW-0206">Cytoskeleton</keyword>
<evidence type="ECO:0000313" key="8">
    <source>
        <dbReference type="RefSeq" id="XP_019486128.1"/>
    </source>
</evidence>
<dbReference type="Pfam" id="PF15259">
    <property type="entry name" value="GTSE1_N"/>
    <property type="match status" value="1"/>
</dbReference>
<reference evidence="8" key="1">
    <citation type="submission" date="2025-08" db="UniProtKB">
        <authorList>
            <consortium name="RefSeq"/>
        </authorList>
    </citation>
    <scope>IDENTIFICATION</scope>
    <source>
        <tissue evidence="8">Muscle</tissue>
    </source>
</reference>